<keyword evidence="1" id="KW-0862">Zinc</keyword>
<feature type="binding site" evidence="1">
    <location>
        <position position="129"/>
    </location>
    <ligand>
        <name>Zn(2+)</name>
        <dbReference type="ChEBI" id="CHEBI:29105"/>
    </ligand>
</feature>
<dbReference type="PANTHER" id="PTHR33202">
    <property type="entry name" value="ZINC UPTAKE REGULATION PROTEIN"/>
    <property type="match status" value="1"/>
</dbReference>
<evidence type="ECO:0000256" key="1">
    <source>
        <dbReference type="PIRSR" id="PIRSR602481-1"/>
    </source>
</evidence>
<dbReference type="EMBL" id="FUYC01000026">
    <property type="protein sequence ID" value="SKA96470.1"/>
    <property type="molecule type" value="Genomic_DNA"/>
</dbReference>
<dbReference type="GO" id="GO:1900376">
    <property type="term" value="P:regulation of secondary metabolite biosynthetic process"/>
    <property type="evidence" value="ECO:0007669"/>
    <property type="project" value="TreeGrafter"/>
</dbReference>
<protein>
    <submittedName>
        <fullName evidence="3">Fur family transcriptional regulator, ferric uptake regulator</fullName>
    </submittedName>
</protein>
<dbReference type="STRING" id="1121449.SAMN02745704_02731"/>
<dbReference type="GO" id="GO:0003700">
    <property type="term" value="F:DNA-binding transcription factor activity"/>
    <property type="evidence" value="ECO:0007669"/>
    <property type="project" value="InterPro"/>
</dbReference>
<proteinExistence type="predicted"/>
<keyword evidence="2" id="KW-0408">Iron</keyword>
<comment type="cofactor">
    <cofactor evidence="1">
        <name>Zn(2+)</name>
        <dbReference type="ChEBI" id="CHEBI:29105"/>
    </cofactor>
    <text evidence="1">Binds 1 zinc ion per subunit.</text>
</comment>
<dbReference type="InterPro" id="IPR002481">
    <property type="entry name" value="FUR"/>
</dbReference>
<keyword evidence="4" id="KW-1185">Reference proteome</keyword>
<evidence type="ECO:0000313" key="4">
    <source>
        <dbReference type="Proteomes" id="UP000190027"/>
    </source>
</evidence>
<dbReference type="GO" id="GO:0045892">
    <property type="term" value="P:negative regulation of DNA-templated transcription"/>
    <property type="evidence" value="ECO:0007669"/>
    <property type="project" value="TreeGrafter"/>
</dbReference>
<accession>A0A1T4Y3Z5</accession>
<organism evidence="3 4">
    <name type="scientific">Paucidesulfovibrio gracilis DSM 16080</name>
    <dbReference type="NCBI Taxonomy" id="1121449"/>
    <lineage>
        <taxon>Bacteria</taxon>
        <taxon>Pseudomonadati</taxon>
        <taxon>Thermodesulfobacteriota</taxon>
        <taxon>Desulfovibrionia</taxon>
        <taxon>Desulfovibrionales</taxon>
        <taxon>Desulfovibrionaceae</taxon>
        <taxon>Paucidesulfovibrio</taxon>
    </lineage>
</organism>
<dbReference type="InterPro" id="IPR036388">
    <property type="entry name" value="WH-like_DNA-bd_sf"/>
</dbReference>
<feature type="binding site" evidence="2">
    <location>
        <position position="102"/>
    </location>
    <ligand>
        <name>Fe cation</name>
        <dbReference type="ChEBI" id="CHEBI:24875"/>
    </ligand>
</feature>
<feature type="binding site" evidence="1">
    <location>
        <position position="126"/>
    </location>
    <ligand>
        <name>Zn(2+)</name>
        <dbReference type="ChEBI" id="CHEBI:29105"/>
    </ligand>
</feature>
<dbReference type="OrthoDB" id="8659436at2"/>
<comment type="cofactor">
    <cofactor evidence="2">
        <name>Mn(2+)</name>
        <dbReference type="ChEBI" id="CHEBI:29035"/>
    </cofactor>
    <cofactor evidence="2">
        <name>Fe(2+)</name>
        <dbReference type="ChEBI" id="CHEBI:29033"/>
    </cofactor>
    <text evidence="2">Binds 1 Mn(2+) or Fe(2+) ion per subunit.</text>
</comment>
<dbReference type="SUPFAM" id="SSF46785">
    <property type="entry name" value="Winged helix' DNA-binding domain"/>
    <property type="match status" value="1"/>
</dbReference>
<keyword evidence="1" id="KW-0479">Metal-binding</keyword>
<dbReference type="InterPro" id="IPR036390">
    <property type="entry name" value="WH_DNA-bd_sf"/>
</dbReference>
<dbReference type="Proteomes" id="UP000190027">
    <property type="component" value="Unassembled WGS sequence"/>
</dbReference>
<dbReference type="RefSeq" id="WP_078718273.1">
    <property type="nucleotide sequence ID" value="NZ_FUYC01000026.1"/>
</dbReference>
<reference evidence="3 4" key="1">
    <citation type="submission" date="2017-02" db="EMBL/GenBank/DDBJ databases">
        <authorList>
            <person name="Peterson S.W."/>
        </authorList>
    </citation>
    <scope>NUCLEOTIDE SEQUENCE [LARGE SCALE GENOMIC DNA]</scope>
    <source>
        <strain evidence="3 4">DSM 16080</strain>
    </source>
</reference>
<evidence type="ECO:0000313" key="3">
    <source>
        <dbReference type="EMBL" id="SKA96470.1"/>
    </source>
</evidence>
<gene>
    <name evidence="3" type="ORF">SAMN02745704_02731</name>
</gene>
<feature type="binding site" evidence="1">
    <location>
        <position position="85"/>
    </location>
    <ligand>
        <name>Zn(2+)</name>
        <dbReference type="ChEBI" id="CHEBI:29105"/>
    </ligand>
</feature>
<dbReference type="AlphaFoldDB" id="A0A1T4Y3Z5"/>
<dbReference type="GO" id="GO:0000976">
    <property type="term" value="F:transcription cis-regulatory region binding"/>
    <property type="evidence" value="ECO:0007669"/>
    <property type="project" value="TreeGrafter"/>
</dbReference>
<dbReference type="GO" id="GO:0008270">
    <property type="term" value="F:zinc ion binding"/>
    <property type="evidence" value="ECO:0007669"/>
    <property type="project" value="TreeGrafter"/>
</dbReference>
<dbReference type="Pfam" id="PF01475">
    <property type="entry name" value="FUR"/>
    <property type="match status" value="1"/>
</dbReference>
<evidence type="ECO:0000256" key="2">
    <source>
        <dbReference type="PIRSR" id="PIRSR602481-2"/>
    </source>
</evidence>
<name>A0A1T4Y3Z5_9BACT</name>
<dbReference type="PANTHER" id="PTHR33202:SF7">
    <property type="entry name" value="FERRIC UPTAKE REGULATION PROTEIN"/>
    <property type="match status" value="1"/>
</dbReference>
<dbReference type="Gene3D" id="1.10.10.10">
    <property type="entry name" value="Winged helix-like DNA-binding domain superfamily/Winged helix DNA-binding domain"/>
    <property type="match status" value="1"/>
</dbReference>
<sequence length="132" mass="14489">MSHATLRQAGVDPTARRVMVYEAVARAEGAVSAPDLLGTLCAHMNKVTLYRILDLLVEHGVVARHTGPERTAHYCLGRGHGHFHCTHCGRCICLRLEDAHLERLVGPELTGLGRVEDVELRVEGICSDCLKK</sequence>
<feature type="binding site" evidence="1">
    <location>
        <position position="88"/>
    </location>
    <ligand>
        <name>Zn(2+)</name>
        <dbReference type="ChEBI" id="CHEBI:29105"/>
    </ligand>
</feature>